<dbReference type="InterPro" id="IPR013823">
    <property type="entry name" value="Ribosomal_bL12_C"/>
</dbReference>
<dbReference type="InterPro" id="IPR000206">
    <property type="entry name" value="Ribosomal_bL12"/>
</dbReference>
<gene>
    <name evidence="5" type="ORF">SO802_027013</name>
</gene>
<sequence length="164" mass="17609">MGLNKYGPTVSGLGPSTASGSKAGSSVETKAAKKNAFDLKLEKYDAAAKIKIIKEVRTFTDLGLKEAKELVEKVPVVLKKGLTKGLPVAGFVFVFLELGFGKEDSVGVGLIGGREVGLRRMGLIGGKSKQWSDRRWVSIEMEDWAEVWVGGADRRLGAWVGLGR</sequence>
<keyword evidence="2" id="KW-0687">Ribonucleoprotein</keyword>
<dbReference type="Gene3D" id="3.30.1390.10">
    <property type="match status" value="1"/>
</dbReference>
<reference evidence="5 6" key="1">
    <citation type="submission" date="2024-01" db="EMBL/GenBank/DDBJ databases">
        <title>A telomere-to-telomere, gap-free genome of sweet tea (Lithocarpus litseifolius).</title>
        <authorList>
            <person name="Zhou J."/>
        </authorList>
    </citation>
    <scope>NUCLEOTIDE SEQUENCE [LARGE SCALE GENOMIC DNA]</scope>
    <source>
        <strain evidence="5">Zhou-2022a</strain>
        <tissue evidence="5">Leaf</tissue>
    </source>
</reference>
<dbReference type="GO" id="GO:1990904">
    <property type="term" value="C:ribonucleoprotein complex"/>
    <property type="evidence" value="ECO:0007669"/>
    <property type="project" value="UniProtKB-KW"/>
</dbReference>
<accession>A0AAW2C3E1</accession>
<dbReference type="EMBL" id="JAZDWU010000009">
    <property type="protein sequence ID" value="KAK9992028.1"/>
    <property type="molecule type" value="Genomic_DNA"/>
</dbReference>
<feature type="domain" description="Large ribosomal subunit protein bL12 C-terminal" evidence="4">
    <location>
        <begin position="37"/>
        <end position="84"/>
    </location>
</feature>
<dbReference type="Pfam" id="PF00542">
    <property type="entry name" value="Ribosomal_L12"/>
    <property type="match status" value="1"/>
</dbReference>
<evidence type="ECO:0000313" key="6">
    <source>
        <dbReference type="Proteomes" id="UP001459277"/>
    </source>
</evidence>
<evidence type="ECO:0000313" key="5">
    <source>
        <dbReference type="EMBL" id="KAK9992028.1"/>
    </source>
</evidence>
<feature type="compositionally biased region" description="Polar residues" evidence="3">
    <location>
        <begin position="14"/>
        <end position="25"/>
    </location>
</feature>
<dbReference type="InterPro" id="IPR014719">
    <property type="entry name" value="Ribosomal_bL12_C/ClpS-like"/>
</dbReference>
<dbReference type="GO" id="GO:0003729">
    <property type="term" value="F:mRNA binding"/>
    <property type="evidence" value="ECO:0007669"/>
    <property type="project" value="TreeGrafter"/>
</dbReference>
<protein>
    <recommendedName>
        <fullName evidence="4">Large ribosomal subunit protein bL12 C-terminal domain-containing protein</fullName>
    </recommendedName>
</protein>
<dbReference type="PANTHER" id="PTHR45987">
    <property type="entry name" value="39S RIBOSOMAL PROTEIN L12"/>
    <property type="match status" value="1"/>
</dbReference>
<comment type="caution">
    <text evidence="5">The sequence shown here is derived from an EMBL/GenBank/DDBJ whole genome shotgun (WGS) entry which is preliminary data.</text>
</comment>
<evidence type="ECO:0000256" key="2">
    <source>
        <dbReference type="ARBA" id="ARBA00023274"/>
    </source>
</evidence>
<dbReference type="AlphaFoldDB" id="A0AAW2C3E1"/>
<dbReference type="GO" id="GO:0005840">
    <property type="term" value="C:ribosome"/>
    <property type="evidence" value="ECO:0007669"/>
    <property type="project" value="UniProtKB-KW"/>
</dbReference>
<name>A0AAW2C3E1_9ROSI</name>
<evidence type="ECO:0000256" key="1">
    <source>
        <dbReference type="ARBA" id="ARBA00022980"/>
    </source>
</evidence>
<keyword evidence="6" id="KW-1185">Reference proteome</keyword>
<evidence type="ECO:0000256" key="3">
    <source>
        <dbReference type="SAM" id="MobiDB-lite"/>
    </source>
</evidence>
<dbReference type="PANTHER" id="PTHR45987:SF11">
    <property type="entry name" value="OS07G0626100 PROTEIN"/>
    <property type="match status" value="1"/>
</dbReference>
<dbReference type="SUPFAM" id="SSF54736">
    <property type="entry name" value="ClpS-like"/>
    <property type="match status" value="1"/>
</dbReference>
<dbReference type="Proteomes" id="UP001459277">
    <property type="component" value="Unassembled WGS sequence"/>
</dbReference>
<keyword evidence="1" id="KW-0689">Ribosomal protein</keyword>
<organism evidence="5 6">
    <name type="scientific">Lithocarpus litseifolius</name>
    <dbReference type="NCBI Taxonomy" id="425828"/>
    <lineage>
        <taxon>Eukaryota</taxon>
        <taxon>Viridiplantae</taxon>
        <taxon>Streptophyta</taxon>
        <taxon>Embryophyta</taxon>
        <taxon>Tracheophyta</taxon>
        <taxon>Spermatophyta</taxon>
        <taxon>Magnoliopsida</taxon>
        <taxon>eudicotyledons</taxon>
        <taxon>Gunneridae</taxon>
        <taxon>Pentapetalae</taxon>
        <taxon>rosids</taxon>
        <taxon>fabids</taxon>
        <taxon>Fagales</taxon>
        <taxon>Fagaceae</taxon>
        <taxon>Lithocarpus</taxon>
    </lineage>
</organism>
<evidence type="ECO:0000259" key="4">
    <source>
        <dbReference type="Pfam" id="PF00542"/>
    </source>
</evidence>
<dbReference type="CDD" id="cd00387">
    <property type="entry name" value="Ribosomal_L7_L12"/>
    <property type="match status" value="1"/>
</dbReference>
<dbReference type="GO" id="GO:0006412">
    <property type="term" value="P:translation"/>
    <property type="evidence" value="ECO:0007669"/>
    <property type="project" value="InterPro"/>
</dbReference>
<dbReference type="GO" id="GO:0003735">
    <property type="term" value="F:structural constituent of ribosome"/>
    <property type="evidence" value="ECO:0007669"/>
    <property type="project" value="InterPro"/>
</dbReference>
<feature type="region of interest" description="Disordered" evidence="3">
    <location>
        <begin position="1"/>
        <end position="25"/>
    </location>
</feature>
<proteinExistence type="predicted"/>